<gene>
    <name evidence="2" type="ORF">C7389_11251</name>
</gene>
<dbReference type="EMBL" id="SNVV01000012">
    <property type="protein sequence ID" value="TDN49200.1"/>
    <property type="molecule type" value="Genomic_DNA"/>
</dbReference>
<dbReference type="InterPro" id="IPR046748">
    <property type="entry name" value="HipA_2"/>
</dbReference>
<dbReference type="Pfam" id="PF20613">
    <property type="entry name" value="HipA_2"/>
    <property type="match status" value="1"/>
</dbReference>
<evidence type="ECO:0000313" key="3">
    <source>
        <dbReference type="Proteomes" id="UP000295129"/>
    </source>
</evidence>
<accession>A0A4R6DVE6</accession>
<sequence length="244" mass="26497">MIRLGQLIPGARPLGVGINGAVEGIAAFADGEHKVIAKALPIAEIATELYCSLVARELPLPVAPPALLLDPETDSLMFGSLDDGYPNFAQAVQLDPLSPDQPALARFYSALRDWAAAPEVASFDAWIDNRDRNPSNWLWRSETDWLLIDHGKALGCDPNYPAQNTLHAYLMRAFDGDAQASTRLKRAMIGAAMSFSSLHAEIARDHMPDVFSDAAAQFCAMLQRDFPQLPVQIGNLFPGQATLT</sequence>
<reference evidence="2 3" key="1">
    <citation type="submission" date="2019-03" db="EMBL/GenBank/DDBJ databases">
        <title>Genomic Encyclopedia of Type Strains, Phase IV (KMG-IV): sequencing the most valuable type-strain genomes for metagenomic binning, comparative biology and taxonomic classification.</title>
        <authorList>
            <person name="Goeker M."/>
        </authorList>
    </citation>
    <scope>NUCLEOTIDE SEQUENCE [LARGE SCALE GENOMIC DNA]</scope>
    <source>
        <strain evidence="2 3">DSM 12121</strain>
    </source>
</reference>
<proteinExistence type="predicted"/>
<evidence type="ECO:0000259" key="1">
    <source>
        <dbReference type="Pfam" id="PF20613"/>
    </source>
</evidence>
<dbReference type="Proteomes" id="UP000295129">
    <property type="component" value="Unassembled WGS sequence"/>
</dbReference>
<name>A0A4R6DVE6_9RHOO</name>
<dbReference type="AlphaFoldDB" id="A0A4R6DVE6"/>
<keyword evidence="3" id="KW-1185">Reference proteome</keyword>
<organism evidence="2 3">
    <name type="scientific">Azoarcus indigens</name>
    <dbReference type="NCBI Taxonomy" id="29545"/>
    <lineage>
        <taxon>Bacteria</taxon>
        <taxon>Pseudomonadati</taxon>
        <taxon>Pseudomonadota</taxon>
        <taxon>Betaproteobacteria</taxon>
        <taxon>Rhodocyclales</taxon>
        <taxon>Zoogloeaceae</taxon>
        <taxon>Azoarcus</taxon>
    </lineage>
</organism>
<comment type="caution">
    <text evidence="2">The sequence shown here is derived from an EMBL/GenBank/DDBJ whole genome shotgun (WGS) entry which is preliminary data.</text>
</comment>
<evidence type="ECO:0000313" key="2">
    <source>
        <dbReference type="EMBL" id="TDN49200.1"/>
    </source>
</evidence>
<protein>
    <recommendedName>
        <fullName evidence="1">HipA-like kinase domain-containing protein</fullName>
    </recommendedName>
</protein>
<feature type="domain" description="HipA-like kinase" evidence="1">
    <location>
        <begin position="38"/>
        <end position="202"/>
    </location>
</feature>